<reference evidence="2 3" key="1">
    <citation type="journal article" date="2020" name="Genome Biol. Evol.">
        <title>Comparative genomics of strictly vertically transmitted, feminizing microsporidia endosymbionts of amphipod crustaceans.</title>
        <authorList>
            <person name="Cormier A."/>
            <person name="Chebbi M.A."/>
            <person name="Giraud I."/>
            <person name="Wattier R."/>
            <person name="Teixeira M."/>
            <person name="Gilbert C."/>
            <person name="Rigaud T."/>
            <person name="Cordaux R."/>
        </authorList>
    </citation>
    <scope>NUCLEOTIDE SEQUENCE [LARGE SCALE GENOMIC DNA]</scope>
    <source>
        <strain evidence="2 3">Ou3-Ou53</strain>
    </source>
</reference>
<gene>
    <name evidence="2" type="primary">gag-pol_2</name>
    <name evidence="2" type="ORF">NGRA_2299</name>
</gene>
<proteinExistence type="predicted"/>
<dbReference type="OrthoDB" id="2186513at2759"/>
<feature type="domain" description="Integrase catalytic" evidence="1">
    <location>
        <begin position="1"/>
        <end position="102"/>
    </location>
</feature>
<keyword evidence="3" id="KW-1185">Reference proteome</keyword>
<comment type="caution">
    <text evidence="2">The sequence shown here is derived from an EMBL/GenBank/DDBJ whole genome shotgun (WGS) entry which is preliminary data.</text>
</comment>
<dbReference type="InterPro" id="IPR012337">
    <property type="entry name" value="RNaseH-like_sf"/>
</dbReference>
<dbReference type="GO" id="GO:0015074">
    <property type="term" value="P:DNA integration"/>
    <property type="evidence" value="ECO:0007669"/>
    <property type="project" value="InterPro"/>
</dbReference>
<dbReference type="Gene3D" id="3.30.420.10">
    <property type="entry name" value="Ribonuclease H-like superfamily/Ribonuclease H"/>
    <property type="match status" value="1"/>
</dbReference>
<dbReference type="InterPro" id="IPR001584">
    <property type="entry name" value="Integrase_cat-core"/>
</dbReference>
<dbReference type="PANTHER" id="PTHR46585">
    <property type="entry name" value="INTEGRASE CORE DOMAIN CONTAINING PROTEIN"/>
    <property type="match status" value="1"/>
</dbReference>
<evidence type="ECO:0000313" key="2">
    <source>
        <dbReference type="EMBL" id="KAF9761967.1"/>
    </source>
</evidence>
<dbReference type="PANTHER" id="PTHR46585:SF1">
    <property type="entry name" value="CHROMO DOMAIN-CONTAINING PROTEIN"/>
    <property type="match status" value="1"/>
</dbReference>
<dbReference type="Proteomes" id="UP000740883">
    <property type="component" value="Unassembled WGS sequence"/>
</dbReference>
<feature type="non-terminal residue" evidence="2">
    <location>
        <position position="1"/>
    </location>
</feature>
<protein>
    <submittedName>
        <fullName evidence="2">Gag-Pol polyprotein</fullName>
    </submittedName>
</protein>
<dbReference type="InterPro" id="IPR036397">
    <property type="entry name" value="RNaseH_sf"/>
</dbReference>
<dbReference type="Pfam" id="PF00665">
    <property type="entry name" value="rve"/>
    <property type="match status" value="1"/>
</dbReference>
<dbReference type="EMBL" id="SBJO01000230">
    <property type="protein sequence ID" value="KAF9761967.1"/>
    <property type="molecule type" value="Genomic_DNA"/>
</dbReference>
<dbReference type="GO" id="GO:0003676">
    <property type="term" value="F:nucleic acid binding"/>
    <property type="evidence" value="ECO:0007669"/>
    <property type="project" value="InterPro"/>
</dbReference>
<dbReference type="SUPFAM" id="SSF53098">
    <property type="entry name" value="Ribonuclease H-like"/>
    <property type="match status" value="1"/>
</dbReference>
<dbReference type="GO" id="GO:0005634">
    <property type="term" value="C:nucleus"/>
    <property type="evidence" value="ECO:0007669"/>
    <property type="project" value="UniProtKB-ARBA"/>
</dbReference>
<dbReference type="PROSITE" id="PS50994">
    <property type="entry name" value="INTEGRASE"/>
    <property type="match status" value="1"/>
</dbReference>
<name>A0A9P6GXS3_9MICR</name>
<sequence>RWIADTVDMSHYAASNDGYCWMLNIVDSYSKFDWSFPLKDKSMKTYAKTFKKLFFCEGPSKKLHTDNGLEFNNAEMNELCIQLKVKRSFGRARNPQSQGQFG</sequence>
<evidence type="ECO:0000313" key="3">
    <source>
        <dbReference type="Proteomes" id="UP000740883"/>
    </source>
</evidence>
<dbReference type="AlphaFoldDB" id="A0A9P6GXS3"/>
<evidence type="ECO:0000259" key="1">
    <source>
        <dbReference type="PROSITE" id="PS50994"/>
    </source>
</evidence>
<organism evidence="2 3">
    <name type="scientific">Nosema granulosis</name>
    <dbReference type="NCBI Taxonomy" id="83296"/>
    <lineage>
        <taxon>Eukaryota</taxon>
        <taxon>Fungi</taxon>
        <taxon>Fungi incertae sedis</taxon>
        <taxon>Microsporidia</taxon>
        <taxon>Nosematidae</taxon>
        <taxon>Nosema</taxon>
    </lineage>
</organism>
<accession>A0A9P6GXS3</accession>